<gene>
    <name evidence="5" type="ORF">RIMI_LOCUS11694226</name>
</gene>
<evidence type="ECO:0000313" key="6">
    <source>
        <dbReference type="Proteomes" id="UP001176940"/>
    </source>
</evidence>
<sequence length="595" mass="64069">MLHIEVRAVQSQTGFPGAAPNNFTTSPEEGNSEAAVPLSSTNGSSQRESAEVPLVTTGGSSATEFTTHNIYNSCQDLMRSLAVRDYNTAAQGKATDFHLDKGTLDLPPNRPDSACPVVWCSGLWMLKPSVKDIVPVYQIKGISKLFKLCLPGTVSGCQDDSGQLSDDDSWVSGELSEVDALVSGELLDDDSWVSGELSDDDSWVSGELSDVDALVSGELSDDDSWVSGELSDVDAVWVSGELSDVDALVSGELSDDDDSWVSGELSDVDALVSGELSDVDALVSGELSDDDSWVVSGELSDVDALVSGELSDVDALVSGELTDVDALVSGELSDVDALVSGQLSDALTVAFCQLTDGVQCSARQKTPNCSTSQNSFNDEAECRNSEKSTKKVCLTTTSTRKTSNKNLSKKVICDQNRALESDAPKELLRRELGEGLQAGDAQRASPSYHGVTDDSGDGVSHPDARGVCTDNSPFFDEDSNQPMPLGRFFENADLMQDFAPVATSCASMSRRELRNLHYRARRRRRRRRMMRRRSIAKILFRQTINPLIPYDVLSRPGAAPSPQQDTGMDPRFLQINKLCSSQTLTELESLNNGAK</sequence>
<evidence type="ECO:0000256" key="1">
    <source>
        <dbReference type="ARBA" id="ARBA00004123"/>
    </source>
</evidence>
<proteinExistence type="inferred from homology"/>
<dbReference type="Pfam" id="PF15772">
    <property type="entry name" value="UPF0688"/>
    <property type="match status" value="2"/>
</dbReference>
<comment type="similarity">
    <text evidence="2">Belongs to the UPF0688 family.</text>
</comment>
<evidence type="ECO:0000256" key="4">
    <source>
        <dbReference type="SAM" id="MobiDB-lite"/>
    </source>
</evidence>
<keyword evidence="6" id="KW-1185">Reference proteome</keyword>
<comment type="subcellular location">
    <subcellularLocation>
        <location evidence="1">Nucleus</location>
    </subcellularLocation>
</comment>
<evidence type="ECO:0000256" key="2">
    <source>
        <dbReference type="ARBA" id="ARBA00006634"/>
    </source>
</evidence>
<dbReference type="PANTHER" id="PTHR28491">
    <property type="entry name" value="UPF0688 PROTEIN C1ORF174"/>
    <property type="match status" value="1"/>
</dbReference>
<comment type="caution">
    <text evidence="5">The sequence shown here is derived from an EMBL/GenBank/DDBJ whole genome shotgun (WGS) entry which is preliminary data.</text>
</comment>
<dbReference type="Proteomes" id="UP001176940">
    <property type="component" value="Unassembled WGS sequence"/>
</dbReference>
<name>A0ABN9LPX1_9NEOB</name>
<dbReference type="PANTHER" id="PTHR28491:SF1">
    <property type="entry name" value="UPF0688 PROTEIN C1ORF174"/>
    <property type="match status" value="1"/>
</dbReference>
<evidence type="ECO:0000313" key="5">
    <source>
        <dbReference type="EMBL" id="CAJ0947487.1"/>
    </source>
</evidence>
<organism evidence="5 6">
    <name type="scientific">Ranitomeya imitator</name>
    <name type="common">mimic poison frog</name>
    <dbReference type="NCBI Taxonomy" id="111125"/>
    <lineage>
        <taxon>Eukaryota</taxon>
        <taxon>Metazoa</taxon>
        <taxon>Chordata</taxon>
        <taxon>Craniata</taxon>
        <taxon>Vertebrata</taxon>
        <taxon>Euteleostomi</taxon>
        <taxon>Amphibia</taxon>
        <taxon>Batrachia</taxon>
        <taxon>Anura</taxon>
        <taxon>Neobatrachia</taxon>
        <taxon>Hyloidea</taxon>
        <taxon>Dendrobatidae</taxon>
        <taxon>Dendrobatinae</taxon>
        <taxon>Ranitomeya</taxon>
    </lineage>
</organism>
<evidence type="ECO:0000256" key="3">
    <source>
        <dbReference type="ARBA" id="ARBA00023242"/>
    </source>
</evidence>
<feature type="region of interest" description="Disordered" evidence="4">
    <location>
        <begin position="13"/>
        <end position="51"/>
    </location>
</feature>
<keyword evidence="3" id="KW-0539">Nucleus</keyword>
<dbReference type="InterPro" id="IPR031530">
    <property type="entry name" value="UPF0688"/>
</dbReference>
<protein>
    <submittedName>
        <fullName evidence="5">Uncharacterized protein</fullName>
    </submittedName>
</protein>
<dbReference type="EMBL" id="CAUEEQ010026783">
    <property type="protein sequence ID" value="CAJ0947487.1"/>
    <property type="molecule type" value="Genomic_DNA"/>
</dbReference>
<accession>A0ABN9LPX1</accession>
<feature type="region of interest" description="Disordered" evidence="4">
    <location>
        <begin position="436"/>
        <end position="460"/>
    </location>
</feature>
<reference evidence="5" key="1">
    <citation type="submission" date="2023-07" db="EMBL/GenBank/DDBJ databases">
        <authorList>
            <person name="Stuckert A."/>
        </authorList>
    </citation>
    <scope>NUCLEOTIDE SEQUENCE</scope>
</reference>
<feature type="compositionally biased region" description="Polar residues" evidence="4">
    <location>
        <begin position="38"/>
        <end position="47"/>
    </location>
</feature>